<dbReference type="Gene3D" id="1.20.1070.10">
    <property type="entry name" value="Rhodopsin 7-helix transmembrane proteins"/>
    <property type="match status" value="1"/>
</dbReference>
<dbReference type="GO" id="GO:0004930">
    <property type="term" value="F:G protein-coupled receptor activity"/>
    <property type="evidence" value="ECO:0007669"/>
    <property type="project" value="TreeGrafter"/>
</dbReference>
<evidence type="ECO:0000313" key="7">
    <source>
        <dbReference type="EMBL" id="GFH50098.1"/>
    </source>
</evidence>
<dbReference type="AlphaFoldDB" id="A0AAD3CQM4"/>
<dbReference type="GO" id="GO:0007189">
    <property type="term" value="P:adenylate cyclase-activating G protein-coupled receptor signaling pathway"/>
    <property type="evidence" value="ECO:0007669"/>
    <property type="project" value="TreeGrafter"/>
</dbReference>
<reference evidence="7 8" key="1">
    <citation type="journal article" date="2021" name="Sci. Rep.">
        <title>The genome of the diatom Chaetoceros tenuissimus carries an ancient integrated fragment of an extant virus.</title>
        <authorList>
            <person name="Hongo Y."/>
            <person name="Kimura K."/>
            <person name="Takaki Y."/>
            <person name="Yoshida Y."/>
            <person name="Baba S."/>
            <person name="Kobayashi G."/>
            <person name="Nagasaki K."/>
            <person name="Hano T."/>
            <person name="Tomaru Y."/>
        </authorList>
    </citation>
    <scope>NUCLEOTIDE SEQUENCE [LARGE SCALE GENOMIC DNA]</scope>
    <source>
        <strain evidence="7 8">NIES-3715</strain>
    </source>
</reference>
<evidence type="ECO:0000256" key="4">
    <source>
        <dbReference type="ARBA" id="ARBA00023136"/>
    </source>
</evidence>
<dbReference type="Proteomes" id="UP001054902">
    <property type="component" value="Unassembled WGS sequence"/>
</dbReference>
<accession>A0AAD3CQM4</accession>
<evidence type="ECO:0000256" key="1">
    <source>
        <dbReference type="ARBA" id="ARBA00004141"/>
    </source>
</evidence>
<evidence type="ECO:0000256" key="2">
    <source>
        <dbReference type="ARBA" id="ARBA00022692"/>
    </source>
</evidence>
<dbReference type="GO" id="GO:0005886">
    <property type="term" value="C:plasma membrane"/>
    <property type="evidence" value="ECO:0007669"/>
    <property type="project" value="TreeGrafter"/>
</dbReference>
<evidence type="ECO:0000313" key="8">
    <source>
        <dbReference type="Proteomes" id="UP001054902"/>
    </source>
</evidence>
<keyword evidence="3 5" id="KW-1133">Transmembrane helix</keyword>
<keyword evidence="8" id="KW-1185">Reference proteome</keyword>
<feature type="transmembrane region" description="Helical" evidence="5">
    <location>
        <begin position="221"/>
        <end position="240"/>
    </location>
</feature>
<feature type="signal peptide" evidence="6">
    <location>
        <begin position="1"/>
        <end position="16"/>
    </location>
</feature>
<comment type="caution">
    <text evidence="7">The sequence shown here is derived from an EMBL/GenBank/DDBJ whole genome shotgun (WGS) entry which is preliminary data.</text>
</comment>
<feature type="transmembrane region" description="Helical" evidence="5">
    <location>
        <begin position="151"/>
        <end position="175"/>
    </location>
</feature>
<keyword evidence="2 5" id="KW-0812">Transmembrane</keyword>
<dbReference type="PANTHER" id="PTHR23112:SF0">
    <property type="entry name" value="TRANSMEMBRANE PROTEIN 116"/>
    <property type="match status" value="1"/>
</dbReference>
<evidence type="ECO:0000256" key="3">
    <source>
        <dbReference type="ARBA" id="ARBA00022989"/>
    </source>
</evidence>
<keyword evidence="6" id="KW-0732">Signal</keyword>
<dbReference type="EMBL" id="BLLK01000038">
    <property type="protein sequence ID" value="GFH50098.1"/>
    <property type="molecule type" value="Genomic_DNA"/>
</dbReference>
<evidence type="ECO:0000256" key="5">
    <source>
        <dbReference type="SAM" id="Phobius"/>
    </source>
</evidence>
<organism evidence="7 8">
    <name type="scientific">Chaetoceros tenuissimus</name>
    <dbReference type="NCBI Taxonomy" id="426638"/>
    <lineage>
        <taxon>Eukaryota</taxon>
        <taxon>Sar</taxon>
        <taxon>Stramenopiles</taxon>
        <taxon>Ochrophyta</taxon>
        <taxon>Bacillariophyta</taxon>
        <taxon>Coscinodiscophyceae</taxon>
        <taxon>Chaetocerotophycidae</taxon>
        <taxon>Chaetocerotales</taxon>
        <taxon>Chaetocerotaceae</taxon>
        <taxon>Chaetoceros</taxon>
    </lineage>
</organism>
<evidence type="ECO:0000256" key="6">
    <source>
        <dbReference type="SAM" id="SignalP"/>
    </source>
</evidence>
<gene>
    <name evidence="7" type="ORF">CTEN210_06574</name>
</gene>
<name>A0AAD3CQM4_9STRA</name>
<feature type="transmembrane region" description="Helical" evidence="5">
    <location>
        <begin position="90"/>
        <end position="109"/>
    </location>
</feature>
<dbReference type="PANTHER" id="PTHR23112">
    <property type="entry name" value="G PROTEIN-COUPLED RECEPTOR 157-RELATED"/>
    <property type="match status" value="1"/>
</dbReference>
<comment type="subcellular location">
    <subcellularLocation>
        <location evidence="1">Membrane</location>
        <topology evidence="1">Multi-pass membrane protein</topology>
    </subcellularLocation>
</comment>
<feature type="chain" id="PRO_5042121361" description="G-protein coupled receptors family 1 profile domain-containing protein" evidence="6">
    <location>
        <begin position="17"/>
        <end position="439"/>
    </location>
</feature>
<evidence type="ECO:0008006" key="9">
    <source>
        <dbReference type="Google" id="ProtNLM"/>
    </source>
</evidence>
<protein>
    <recommendedName>
        <fullName evidence="9">G-protein coupled receptors family 1 profile domain-containing protein</fullName>
    </recommendedName>
</protein>
<sequence>MFVYSVFDFMFSLAIALTTIPMPSGEDEMIYEFGGPSYGNVSTCTIQGYVILISAFGLLASASILYIYYCSSIVFKMPQEKFAKQVERPSYILTITTMVAYSLILFLKYPDMVNPTPISPYCSWDSYPHGCADNDNELVCLRGNSKDQNVLVLMILPPLTCSFLILLVSMTMILYNHSKHLKALRKARKEQSDMHCEIEESMQLAIVEEASITSKKVTSQAIAYILSFLLTWIFLVLKLALKDMNDLRSLDVLRLIFQPSQGIFHLIIFLWQKVDAVRRCNPEFSTTKILMVIICHPNELEEDRPISNLTELIELGTNSNISSALPADANLPIISSDLGFRIYKDIKIPPKLTKYRGIKEESDHEDSSFFQQQEESIDSLFLHTSLSLARIPEDVESSTGFQDLSVGEFSSLNSRSLRLKASDVDIGENDHEEEQVEKK</sequence>
<proteinExistence type="predicted"/>
<keyword evidence="4 5" id="KW-0472">Membrane</keyword>
<feature type="transmembrane region" description="Helical" evidence="5">
    <location>
        <begin position="49"/>
        <end position="69"/>
    </location>
</feature>
<dbReference type="SUPFAM" id="SSF81321">
    <property type="entry name" value="Family A G protein-coupled receptor-like"/>
    <property type="match status" value="1"/>
</dbReference>